<dbReference type="InterPro" id="IPR008278">
    <property type="entry name" value="4-PPantetheinyl_Trfase_dom"/>
</dbReference>
<comment type="caution">
    <text evidence="4">The sequence shown here is derived from an EMBL/GenBank/DDBJ whole genome shotgun (WGS) entry which is preliminary data.</text>
</comment>
<evidence type="ECO:0000259" key="3">
    <source>
        <dbReference type="Pfam" id="PF01648"/>
    </source>
</evidence>
<dbReference type="GO" id="GO:0000287">
    <property type="term" value="F:magnesium ion binding"/>
    <property type="evidence" value="ECO:0007669"/>
    <property type="project" value="InterPro"/>
</dbReference>
<reference evidence="4 5" key="1">
    <citation type="submission" date="2017-09" db="EMBL/GenBank/DDBJ databases">
        <title>Large-scale bioinformatics analysis of Bacillus genomes uncovers conserved roles of natural products in bacterial physiology.</title>
        <authorList>
            <consortium name="Agbiome Team Llc"/>
            <person name="Bleich R.M."/>
            <person name="Grubbs K.J."/>
            <person name="Santa Maria K.C."/>
            <person name="Allen S.E."/>
            <person name="Farag S."/>
            <person name="Shank E.A."/>
            <person name="Bowers A."/>
        </authorList>
    </citation>
    <scope>NUCLEOTIDE SEQUENCE [LARGE SCALE GENOMIC DNA]</scope>
    <source>
        <strain evidence="4 5">AFS025165</strain>
    </source>
</reference>
<dbReference type="PANTHER" id="PTHR12215">
    <property type="entry name" value="PHOSPHOPANTETHEINE TRANSFERASE"/>
    <property type="match status" value="1"/>
</dbReference>
<dbReference type="Gene3D" id="3.90.470.20">
    <property type="entry name" value="4'-phosphopantetheinyl transferase domain"/>
    <property type="match status" value="2"/>
</dbReference>
<dbReference type="Pfam" id="PF01648">
    <property type="entry name" value="ACPS"/>
    <property type="match status" value="1"/>
</dbReference>
<dbReference type="AlphaFoldDB" id="A0A2B0LLV3"/>
<feature type="domain" description="4'-phosphopantetheinyl transferase" evidence="3">
    <location>
        <begin position="100"/>
        <end position="180"/>
    </location>
</feature>
<dbReference type="Proteomes" id="UP000220226">
    <property type="component" value="Unassembled WGS sequence"/>
</dbReference>
<organism evidence="4 5">
    <name type="scientific">Bacillus cereus</name>
    <dbReference type="NCBI Taxonomy" id="1396"/>
    <lineage>
        <taxon>Bacteria</taxon>
        <taxon>Bacillati</taxon>
        <taxon>Bacillota</taxon>
        <taxon>Bacilli</taxon>
        <taxon>Bacillales</taxon>
        <taxon>Bacillaceae</taxon>
        <taxon>Bacillus</taxon>
        <taxon>Bacillus cereus group</taxon>
    </lineage>
</organism>
<evidence type="ECO:0000313" key="5">
    <source>
        <dbReference type="Proteomes" id="UP000220226"/>
    </source>
</evidence>
<evidence type="ECO:0000256" key="1">
    <source>
        <dbReference type="ARBA" id="ARBA00010990"/>
    </source>
</evidence>
<evidence type="ECO:0000256" key="2">
    <source>
        <dbReference type="ARBA" id="ARBA00022679"/>
    </source>
</evidence>
<protein>
    <recommendedName>
        <fullName evidence="3">4'-phosphopantetheinyl transferase domain-containing protein</fullName>
    </recommendedName>
</protein>
<keyword evidence="2" id="KW-0808">Transferase</keyword>
<dbReference type="EMBL" id="NTQT01000023">
    <property type="protein sequence ID" value="PFC72662.1"/>
    <property type="molecule type" value="Genomic_DNA"/>
</dbReference>
<accession>A0A2B0LLV3</accession>
<dbReference type="SUPFAM" id="SSF56214">
    <property type="entry name" value="4'-phosphopantetheinyl transferase"/>
    <property type="match status" value="2"/>
</dbReference>
<gene>
    <name evidence="4" type="ORF">CN290_17805</name>
</gene>
<proteinExistence type="inferred from homology"/>
<dbReference type="InterPro" id="IPR037143">
    <property type="entry name" value="4-PPantetheinyl_Trfase_dom_sf"/>
</dbReference>
<dbReference type="GO" id="GO:0008897">
    <property type="term" value="F:holo-[acyl-carrier-protein] synthase activity"/>
    <property type="evidence" value="ECO:0007669"/>
    <property type="project" value="InterPro"/>
</dbReference>
<dbReference type="RefSeq" id="WP_016135691.1">
    <property type="nucleotide sequence ID" value="NZ_NTUW01000014.1"/>
</dbReference>
<dbReference type="InterPro" id="IPR050559">
    <property type="entry name" value="P-Pant_transferase_sf"/>
</dbReference>
<dbReference type="PANTHER" id="PTHR12215:SF10">
    <property type="entry name" value="L-AMINOADIPATE-SEMIALDEHYDE DEHYDROGENASE-PHOSPHOPANTETHEINYL TRANSFERASE"/>
    <property type="match status" value="1"/>
</dbReference>
<comment type="similarity">
    <text evidence="1">Belongs to the P-Pant transferase superfamily. Gsp/Sfp/HetI/AcpT family.</text>
</comment>
<dbReference type="GO" id="GO:0005829">
    <property type="term" value="C:cytosol"/>
    <property type="evidence" value="ECO:0007669"/>
    <property type="project" value="TreeGrafter"/>
</dbReference>
<dbReference type="GO" id="GO:0019878">
    <property type="term" value="P:lysine biosynthetic process via aminoadipic acid"/>
    <property type="evidence" value="ECO:0007669"/>
    <property type="project" value="TreeGrafter"/>
</dbReference>
<name>A0A2B0LLV3_BACCE</name>
<sequence length="228" mass="27008">MQIFLLDMGLIHEKHYSLLDTCIVENRNRYFSSLSKHRKQTIFAGDLLLRYTLLRIGIDISNIKIYYGEYGKPYLKSAPVYFNLSHSKNIVVLGIAKQELGIDVLYERKINEGFVPFFFSEEEQSYLHELEKSEKKEYYWNALCYKEAFTKRNGGRIIDMRNKLICPKNLQYGQIIRTKTDGKEFESLFFKELNYHMCVIADKIPKETNFEILDMDAIWKELSAFNFI</sequence>
<evidence type="ECO:0000313" key="4">
    <source>
        <dbReference type="EMBL" id="PFC72662.1"/>
    </source>
</evidence>